<feature type="compositionally biased region" description="Basic and acidic residues" evidence="2">
    <location>
        <begin position="316"/>
        <end position="328"/>
    </location>
</feature>
<dbReference type="PANTHER" id="PTHR10194">
    <property type="entry name" value="RAS GTPASE-ACTIVATING PROTEINS"/>
    <property type="match status" value="1"/>
</dbReference>
<feature type="region of interest" description="Disordered" evidence="2">
    <location>
        <begin position="958"/>
        <end position="991"/>
    </location>
</feature>
<keyword evidence="1" id="KW-0343">GTPase activation</keyword>
<protein>
    <submittedName>
        <fullName evidence="6">Uncharacterized protein</fullName>
    </submittedName>
</protein>
<dbReference type="GO" id="GO:0005096">
    <property type="term" value="F:GTPase activator activity"/>
    <property type="evidence" value="ECO:0007669"/>
    <property type="project" value="UniProtKB-KW"/>
</dbReference>
<dbReference type="AlphaFoldDB" id="F8NH42"/>
<accession>F8NH42</accession>
<dbReference type="InterPro" id="IPR017853">
    <property type="entry name" value="GH"/>
</dbReference>
<feature type="signal peptide" evidence="3">
    <location>
        <begin position="1"/>
        <end position="18"/>
    </location>
</feature>
<dbReference type="PROSITE" id="PS50018">
    <property type="entry name" value="RAS_GTPASE_ACTIV_2"/>
    <property type="match status" value="1"/>
</dbReference>
<dbReference type="InterPro" id="IPR000008">
    <property type="entry name" value="C2_dom"/>
</dbReference>
<keyword evidence="3" id="KW-0732">Signal</keyword>
<dbReference type="Pfam" id="PF00168">
    <property type="entry name" value="C2"/>
    <property type="match status" value="1"/>
</dbReference>
<evidence type="ECO:0000259" key="5">
    <source>
        <dbReference type="PROSITE" id="PS50018"/>
    </source>
</evidence>
<proteinExistence type="predicted"/>
<feature type="domain" description="Ras-GAP" evidence="5">
    <location>
        <begin position="619"/>
        <end position="822"/>
    </location>
</feature>
<dbReference type="InterPro" id="IPR039360">
    <property type="entry name" value="Ras_GTPase"/>
</dbReference>
<evidence type="ECO:0000256" key="3">
    <source>
        <dbReference type="SAM" id="SignalP"/>
    </source>
</evidence>
<feature type="chain" id="PRO_5003375660" evidence="3">
    <location>
        <begin position="19"/>
        <end position="1015"/>
    </location>
</feature>
<dbReference type="SMART" id="SM00239">
    <property type="entry name" value="C2"/>
    <property type="match status" value="1"/>
</dbReference>
<dbReference type="KEGG" id="sla:SERLADRAFT_433849"/>
<dbReference type="InterPro" id="IPR035892">
    <property type="entry name" value="C2_domain_sf"/>
</dbReference>
<organism>
    <name type="scientific">Serpula lacrymans var. lacrymans (strain S7.9)</name>
    <name type="common">Dry rot fungus</name>
    <dbReference type="NCBI Taxonomy" id="578457"/>
    <lineage>
        <taxon>Eukaryota</taxon>
        <taxon>Fungi</taxon>
        <taxon>Dikarya</taxon>
        <taxon>Basidiomycota</taxon>
        <taxon>Agaricomycotina</taxon>
        <taxon>Agaricomycetes</taxon>
        <taxon>Agaricomycetidae</taxon>
        <taxon>Boletales</taxon>
        <taxon>Coniophorineae</taxon>
        <taxon>Serpulaceae</taxon>
        <taxon>Serpula</taxon>
    </lineage>
</organism>
<evidence type="ECO:0000259" key="4">
    <source>
        <dbReference type="PROSITE" id="PS50004"/>
    </source>
</evidence>
<dbReference type="RefSeq" id="XP_007314141.1">
    <property type="nucleotide sequence ID" value="XM_007314079.1"/>
</dbReference>
<dbReference type="PROSITE" id="PS50004">
    <property type="entry name" value="C2"/>
    <property type="match status" value="1"/>
</dbReference>
<evidence type="ECO:0000313" key="6">
    <source>
        <dbReference type="EMBL" id="EGO29899.1"/>
    </source>
</evidence>
<feature type="region of interest" description="Disordered" evidence="2">
    <location>
        <begin position="291"/>
        <end position="331"/>
    </location>
</feature>
<dbReference type="SUPFAM" id="SSF48350">
    <property type="entry name" value="GTPase activation domain, GAP"/>
    <property type="match status" value="1"/>
</dbReference>
<sequence>MFSSAIALVALFATAAQAGKRGLCWTYYDSTLDPGLFNNGDGEVVAIYDYETYAPPSTNGAGGLGFIGMQRCTDCTSSPIADLASRQAAQGWATVFTLNEPDVNGISPSDAASWYIQYINPLSIKKALPAVTSSATSGQGLSWLSEMISACNGQCYYDYINLHWYGPDFATFQSYVESAHTQFPNSQIVITEFALQNPSGGQAAQVSFFQQAFPFLDGASYVQLYFPFVATSPSLFQANDAAGASSLEFGMTSSKSSMSAIPGKRTALTAEPPREYLVSVELYVPNAAGSALRKPPVPRRKGENKKSTTPPISGRPWDENQKKVKEKPSWMSLARSSTRAGSWRPATCKLSDEDNRCLCNIYVDETILYQTVYVHALNHTDIRQADSSLFLRKNCLGIYSAGGQRWGSPHATDPLYLHFSDTNACNTWLALLRSYAKPELYGRQPNPDGGLYRRNLGSPRQLSESISNTTANPDSDTRQEGDPVDMDVFCEINLNNTLCGRSTLKKCIGSPDWHEGFTLTDLPPFDTLEVIVWNEKRLLKPINLGSIRISLGNFRRGEVVEGWFPVIHAGPTAGGIQVGDIRMKMRVDEDIILPYSAYSGLLQARNILDWMDDFEHKLHLRSISSELMYVAIAKNVLLDQVFELADREVDGTPRSHNTLFRGNTILTKTIELCMAFYGKAFLEASIGSSIRRLCSEKIAIEVDPARSGKSTKDTERDVELLIYWCKEFWNQIYAVRNECPNEMRKLFEHVRKLVEKRYSRNNMPEEQSWDLPWQSVSAFCFLRFIVPAILHPHLFGLYPGLPTMPVQRSLTLIAKVIQSLANLNASVQKEDFMRGVKAFLKESVPAMVKYIQAVSTPVVGDTHGLQSGPAHTHARLNVVNSLHQRGATMPALEREAIPLLPHVLDIPRHLAVISSAVIRSVRFADHKQKMFDDPHLKELRLKCFELEEQALSRVNQLASRMPSVQRDVLTSSDDSPREPDSTPLPSSPRTCLQLEVARPSTASCNSTPSGMTQPM</sequence>
<dbReference type="CDD" id="cd05137">
    <property type="entry name" value="RasGAP_CLA2_BUD2"/>
    <property type="match status" value="1"/>
</dbReference>
<dbReference type="EMBL" id="GL945429">
    <property type="protein sequence ID" value="EGO29899.1"/>
    <property type="molecule type" value="Genomic_DNA"/>
</dbReference>
<dbReference type="InterPro" id="IPR001936">
    <property type="entry name" value="RasGAP_dom"/>
</dbReference>
<dbReference type="Pfam" id="PF11790">
    <property type="entry name" value="Glyco_hydro_cc"/>
    <property type="match status" value="1"/>
</dbReference>
<dbReference type="Proteomes" id="UP000008064">
    <property type="component" value="Unassembled WGS sequence"/>
</dbReference>
<dbReference type="SUPFAM" id="SSF49562">
    <property type="entry name" value="C2 domain (Calcium/lipid-binding domain, CaLB)"/>
    <property type="match status" value="1"/>
</dbReference>
<name>F8NH42_SERL9</name>
<feature type="region of interest" description="Disordered" evidence="2">
    <location>
        <begin position="446"/>
        <end position="482"/>
    </location>
</feature>
<dbReference type="HOGENOM" id="CLU_011610_0_0_1"/>
<dbReference type="Gene3D" id="3.20.20.80">
    <property type="entry name" value="Glycosidases"/>
    <property type="match status" value="1"/>
</dbReference>
<gene>
    <name evidence="6" type="ORF">SERLADRAFT_433849</name>
</gene>
<dbReference type="Gene3D" id="2.60.40.150">
    <property type="entry name" value="C2 domain"/>
    <property type="match status" value="1"/>
</dbReference>
<dbReference type="GeneID" id="18814249"/>
<feature type="domain" description="C2" evidence="4">
    <location>
        <begin position="443"/>
        <end position="564"/>
    </location>
</feature>
<dbReference type="InterPro" id="IPR008936">
    <property type="entry name" value="Rho_GTPase_activation_prot"/>
</dbReference>
<feature type="compositionally biased region" description="Polar residues" evidence="2">
    <location>
        <begin position="458"/>
        <end position="474"/>
    </location>
</feature>
<dbReference type="InterPro" id="IPR024655">
    <property type="entry name" value="Asl1_glyco_hydro_catalytic"/>
</dbReference>
<dbReference type="Pfam" id="PF00616">
    <property type="entry name" value="RasGAP"/>
    <property type="match status" value="1"/>
</dbReference>
<dbReference type="OrthoDB" id="775356at2759"/>
<evidence type="ECO:0000256" key="2">
    <source>
        <dbReference type="SAM" id="MobiDB-lite"/>
    </source>
</evidence>
<evidence type="ECO:0000256" key="1">
    <source>
        <dbReference type="ARBA" id="ARBA00022468"/>
    </source>
</evidence>
<dbReference type="PANTHER" id="PTHR10194:SF60">
    <property type="entry name" value="RAS GTPASE-ACTIVATING PROTEIN RASKOL"/>
    <property type="match status" value="1"/>
</dbReference>
<dbReference type="Gene3D" id="1.10.506.10">
    <property type="entry name" value="GTPase Activation - p120gap, domain 1"/>
    <property type="match status" value="1"/>
</dbReference>
<dbReference type="SUPFAM" id="SSF51445">
    <property type="entry name" value="(Trans)glycosidases"/>
    <property type="match status" value="1"/>
</dbReference>
<reference evidence="6" key="1">
    <citation type="submission" date="2011-04" db="EMBL/GenBank/DDBJ databases">
        <title>Evolution of plant cell wall degrading machinery underlies the functional diversity of forest fungi.</title>
        <authorList>
            <consortium name="US DOE Joint Genome Institute (JGI-PGF)"/>
            <person name="Eastwood D.C."/>
            <person name="Floudas D."/>
            <person name="Binder M."/>
            <person name="Majcherczyk A."/>
            <person name="Schneider P."/>
            <person name="Aerts A."/>
            <person name="Asiegbu F.O."/>
            <person name="Baker S.E."/>
            <person name="Barry K."/>
            <person name="Bendiksby M."/>
            <person name="Blumentritt M."/>
            <person name="Coutinho P.M."/>
            <person name="Cullen D."/>
            <person name="Cullen D."/>
            <person name="Gathman A."/>
            <person name="Goodell B."/>
            <person name="Henrissat B."/>
            <person name="Ihrmark K."/>
            <person name="Kauserud H."/>
            <person name="Kohler A."/>
            <person name="LaButti K."/>
            <person name="Lapidus A."/>
            <person name="Lavin J.L."/>
            <person name="Lee Y.-H."/>
            <person name="Lindquist E."/>
            <person name="Lilly W."/>
            <person name="Lucas S."/>
            <person name="Morin E."/>
            <person name="Murat C."/>
            <person name="Oguiza J.A."/>
            <person name="Park J."/>
            <person name="Pisabarro A.G."/>
            <person name="Riley R."/>
            <person name="Rosling A."/>
            <person name="Salamov A."/>
            <person name="Schmidt O."/>
            <person name="Schmutz J."/>
            <person name="Skrede I."/>
            <person name="Stenlid J."/>
            <person name="Wiebenga A."/>
            <person name="Xie X."/>
            <person name="Kues U."/>
            <person name="Hibbett D.S."/>
            <person name="Hoffmeister D."/>
            <person name="Hogberg N."/>
            <person name="Martin F."/>
            <person name="Grigoriev I.V."/>
            <person name="Watkinson S.C."/>
        </authorList>
    </citation>
    <scope>NUCLEOTIDE SEQUENCE</scope>
    <source>
        <strain evidence="6">S7.9</strain>
    </source>
</reference>
<dbReference type="SMART" id="SM00323">
    <property type="entry name" value="RasGAP"/>
    <property type="match status" value="1"/>
</dbReference>